<sequence>MCQLIAVQVLKTMATVMYRVPTEIFRCTCRLDRILPGKSPIFSCQRYMTCTQCSINSQHDVRTGRKKRPRRPWSRTPPVQQLTHRTSSSRPGLAPLLCFPAVKLRVTRAGYRASSARYSSARLVLQTSQYTSSAQLAKELEPARLAREPKPKTHFRDILELELGSGAPLLYPIGDGSRKRRRVAPASRARRAVGEQRNRARALLAADLLCRAGAAASACAAQAEG</sequence>
<dbReference type="Proteomes" id="UP000823388">
    <property type="component" value="Chromosome 4K"/>
</dbReference>
<protein>
    <submittedName>
        <fullName evidence="2">Uncharacterized protein</fullName>
    </submittedName>
</protein>
<dbReference type="AlphaFoldDB" id="A0A8T0TQ29"/>
<feature type="region of interest" description="Disordered" evidence="1">
    <location>
        <begin position="59"/>
        <end position="88"/>
    </location>
</feature>
<evidence type="ECO:0000256" key="1">
    <source>
        <dbReference type="SAM" id="MobiDB-lite"/>
    </source>
</evidence>
<comment type="caution">
    <text evidence="2">The sequence shown here is derived from an EMBL/GenBank/DDBJ whole genome shotgun (WGS) entry which is preliminary data.</text>
</comment>
<dbReference type="EMBL" id="CM029043">
    <property type="protein sequence ID" value="KAG2609989.1"/>
    <property type="molecule type" value="Genomic_DNA"/>
</dbReference>
<name>A0A8T0TQ29_PANVG</name>
<reference evidence="2" key="1">
    <citation type="submission" date="2020-05" db="EMBL/GenBank/DDBJ databases">
        <title>WGS assembly of Panicum virgatum.</title>
        <authorList>
            <person name="Lovell J.T."/>
            <person name="Jenkins J."/>
            <person name="Shu S."/>
            <person name="Juenger T.E."/>
            <person name="Schmutz J."/>
        </authorList>
    </citation>
    <scope>NUCLEOTIDE SEQUENCE</scope>
    <source>
        <strain evidence="2">AP13</strain>
    </source>
</reference>
<evidence type="ECO:0000313" key="2">
    <source>
        <dbReference type="EMBL" id="KAG2609989.1"/>
    </source>
</evidence>
<feature type="compositionally biased region" description="Basic residues" evidence="1">
    <location>
        <begin position="64"/>
        <end position="73"/>
    </location>
</feature>
<evidence type="ECO:0000313" key="3">
    <source>
        <dbReference type="Proteomes" id="UP000823388"/>
    </source>
</evidence>
<organism evidence="2 3">
    <name type="scientific">Panicum virgatum</name>
    <name type="common">Blackwell switchgrass</name>
    <dbReference type="NCBI Taxonomy" id="38727"/>
    <lineage>
        <taxon>Eukaryota</taxon>
        <taxon>Viridiplantae</taxon>
        <taxon>Streptophyta</taxon>
        <taxon>Embryophyta</taxon>
        <taxon>Tracheophyta</taxon>
        <taxon>Spermatophyta</taxon>
        <taxon>Magnoliopsida</taxon>
        <taxon>Liliopsida</taxon>
        <taxon>Poales</taxon>
        <taxon>Poaceae</taxon>
        <taxon>PACMAD clade</taxon>
        <taxon>Panicoideae</taxon>
        <taxon>Panicodae</taxon>
        <taxon>Paniceae</taxon>
        <taxon>Panicinae</taxon>
        <taxon>Panicum</taxon>
        <taxon>Panicum sect. Hiantes</taxon>
    </lineage>
</organism>
<gene>
    <name evidence="2" type="ORF">PVAP13_4KG081933</name>
</gene>
<feature type="compositionally biased region" description="Polar residues" evidence="1">
    <location>
        <begin position="77"/>
        <end position="88"/>
    </location>
</feature>
<keyword evidence="3" id="KW-1185">Reference proteome</keyword>
<proteinExistence type="predicted"/>
<accession>A0A8T0TQ29</accession>